<evidence type="ECO:0000259" key="1">
    <source>
        <dbReference type="Pfam" id="PF06983"/>
    </source>
</evidence>
<dbReference type="EMBL" id="JQSG02000006">
    <property type="protein sequence ID" value="OBS08345.1"/>
    <property type="molecule type" value="Genomic_DNA"/>
</dbReference>
<dbReference type="CDD" id="cd06588">
    <property type="entry name" value="PhnB_like"/>
    <property type="match status" value="1"/>
</dbReference>
<dbReference type="PIRSF" id="PIRSF021700">
    <property type="entry name" value="3_dmu_93_MTrfase"/>
    <property type="match status" value="1"/>
</dbReference>
<dbReference type="RefSeq" id="WP_082954649.1">
    <property type="nucleotide sequence ID" value="NZ_JQSG02000006.1"/>
</dbReference>
<evidence type="ECO:0000313" key="3">
    <source>
        <dbReference type="Proteomes" id="UP000029273"/>
    </source>
</evidence>
<dbReference type="Gene3D" id="3.10.180.10">
    <property type="entry name" value="2,3-Dihydroxybiphenyl 1,2-Dioxygenase, domain 1"/>
    <property type="match status" value="1"/>
</dbReference>
<dbReference type="AlphaFoldDB" id="A0A1A6C1C1"/>
<proteinExistence type="predicted"/>
<name>A0A1A6C1C1_9GAMM</name>
<dbReference type="Pfam" id="PF06983">
    <property type="entry name" value="3-dmu-9_3-mt"/>
    <property type="match status" value="1"/>
</dbReference>
<dbReference type="InterPro" id="IPR028973">
    <property type="entry name" value="PhnB-like"/>
</dbReference>
<dbReference type="InterPro" id="IPR009725">
    <property type="entry name" value="3_dmu_93_MTrfase"/>
</dbReference>
<gene>
    <name evidence="2" type="ORF">Thpro_022595</name>
</gene>
<sequence length="176" mass="19860">MGLADARTWRASIMQRITPCLWYDDQAEDAARFYVSVFPNARIEAVSRYGDAGREVHGRPAGSVMTVAFVLDGQDFVALNGGPLFRFNEAISLQIDCKTQAEIDYYWARLTAGGDEQAQQCGWLKDRYGVSWQVVPTDMNAMMRDPDPERSGRVMTAFMNMKKLDLEALQRAYGQD</sequence>
<dbReference type="PANTHER" id="PTHR33990">
    <property type="entry name" value="PROTEIN YJDN-RELATED"/>
    <property type="match status" value="1"/>
</dbReference>
<organism evidence="2 3">
    <name type="scientific">Acidihalobacter prosperus</name>
    <dbReference type="NCBI Taxonomy" id="160660"/>
    <lineage>
        <taxon>Bacteria</taxon>
        <taxon>Pseudomonadati</taxon>
        <taxon>Pseudomonadota</taxon>
        <taxon>Gammaproteobacteria</taxon>
        <taxon>Chromatiales</taxon>
        <taxon>Ectothiorhodospiraceae</taxon>
        <taxon>Acidihalobacter</taxon>
    </lineage>
</organism>
<evidence type="ECO:0000313" key="2">
    <source>
        <dbReference type="EMBL" id="OBS08345.1"/>
    </source>
</evidence>
<dbReference type="GO" id="GO:0008168">
    <property type="term" value="F:methyltransferase activity"/>
    <property type="evidence" value="ECO:0007669"/>
    <property type="project" value="UniProtKB-KW"/>
</dbReference>
<protein>
    <submittedName>
        <fullName evidence="2">3-demethylubiquinone-9 3-methyltransferase</fullName>
    </submittedName>
</protein>
<dbReference type="GO" id="GO:0032259">
    <property type="term" value="P:methylation"/>
    <property type="evidence" value="ECO:0007669"/>
    <property type="project" value="UniProtKB-KW"/>
</dbReference>
<comment type="caution">
    <text evidence="2">The sequence shown here is derived from an EMBL/GenBank/DDBJ whole genome shotgun (WGS) entry which is preliminary data.</text>
</comment>
<keyword evidence="3" id="KW-1185">Reference proteome</keyword>
<dbReference type="PANTHER" id="PTHR33990:SF2">
    <property type="entry name" value="PHNB-LIKE DOMAIN-CONTAINING PROTEIN"/>
    <property type="match status" value="1"/>
</dbReference>
<dbReference type="OrthoDB" id="5293819at2"/>
<dbReference type="Proteomes" id="UP000029273">
    <property type="component" value="Unassembled WGS sequence"/>
</dbReference>
<dbReference type="InterPro" id="IPR029068">
    <property type="entry name" value="Glyas_Bleomycin-R_OHBP_Dase"/>
</dbReference>
<dbReference type="SUPFAM" id="SSF54593">
    <property type="entry name" value="Glyoxalase/Bleomycin resistance protein/Dihydroxybiphenyl dioxygenase"/>
    <property type="match status" value="1"/>
</dbReference>
<feature type="domain" description="PhnB-like" evidence="1">
    <location>
        <begin position="15"/>
        <end position="135"/>
    </location>
</feature>
<accession>A0A1A6C1C1</accession>
<reference evidence="2 3" key="1">
    <citation type="journal article" date="2014" name="Genome Announc.">
        <title>Draft Genome Sequence of the Iron-Oxidizing, Acidophilic, and Halotolerant 'Thiobacillus prosperus' Type Strain DSM 5130.</title>
        <authorList>
            <person name="Ossandon F.J."/>
            <person name="Cardenas J.P."/>
            <person name="Corbett M."/>
            <person name="Quatrini R."/>
            <person name="Holmes D.S."/>
            <person name="Watkin E."/>
        </authorList>
    </citation>
    <scope>NUCLEOTIDE SEQUENCE [LARGE SCALE GENOMIC DNA]</scope>
    <source>
        <strain evidence="2 3">DSM 5130</strain>
    </source>
</reference>